<dbReference type="GO" id="GO:0051287">
    <property type="term" value="F:NAD binding"/>
    <property type="evidence" value="ECO:0007669"/>
    <property type="project" value="InterPro"/>
</dbReference>
<dbReference type="SUPFAM" id="SSF53659">
    <property type="entry name" value="Isocitrate/Isopropylmalate dehydrogenase-like"/>
    <property type="match status" value="1"/>
</dbReference>
<proteinExistence type="predicted"/>
<accession>A0A381TMM4</accession>
<dbReference type="AlphaFoldDB" id="A0A381TMM4"/>
<dbReference type="InterPro" id="IPR005255">
    <property type="entry name" value="PdxA_fam"/>
</dbReference>
<keyword evidence="1" id="KW-0479">Metal-binding</keyword>
<dbReference type="GO" id="GO:0046872">
    <property type="term" value="F:metal ion binding"/>
    <property type="evidence" value="ECO:0007669"/>
    <property type="project" value="UniProtKB-KW"/>
</dbReference>
<name>A0A381TMM4_9ZZZZ</name>
<dbReference type="PANTHER" id="PTHR30004">
    <property type="entry name" value="4-HYDROXYTHREONINE-4-PHOSPHATE DEHYDROGENASE"/>
    <property type="match status" value="1"/>
</dbReference>
<gene>
    <name evidence="4" type="ORF">METZ01_LOCUS69642</name>
</gene>
<evidence type="ECO:0000256" key="1">
    <source>
        <dbReference type="ARBA" id="ARBA00022723"/>
    </source>
</evidence>
<evidence type="ECO:0008006" key="5">
    <source>
        <dbReference type="Google" id="ProtNLM"/>
    </source>
</evidence>
<dbReference type="NCBIfam" id="TIGR00557">
    <property type="entry name" value="pdxA"/>
    <property type="match status" value="1"/>
</dbReference>
<reference evidence="4" key="1">
    <citation type="submission" date="2018-05" db="EMBL/GenBank/DDBJ databases">
        <authorList>
            <person name="Lanie J.A."/>
            <person name="Ng W.-L."/>
            <person name="Kazmierczak K.M."/>
            <person name="Andrzejewski T.M."/>
            <person name="Davidsen T.M."/>
            <person name="Wayne K.J."/>
            <person name="Tettelin H."/>
            <person name="Glass J.I."/>
            <person name="Rusch D."/>
            <person name="Podicherti R."/>
            <person name="Tsui H.-C.T."/>
            <person name="Winkler M.E."/>
        </authorList>
    </citation>
    <scope>NUCLEOTIDE SEQUENCE</scope>
</reference>
<evidence type="ECO:0000256" key="2">
    <source>
        <dbReference type="ARBA" id="ARBA00023002"/>
    </source>
</evidence>
<evidence type="ECO:0000313" key="4">
    <source>
        <dbReference type="EMBL" id="SVA16788.1"/>
    </source>
</evidence>
<dbReference type="PANTHER" id="PTHR30004:SF6">
    <property type="entry name" value="D-THREONATE 4-PHOSPHATE DEHYDROGENASE"/>
    <property type="match status" value="1"/>
</dbReference>
<dbReference type="Pfam" id="PF04166">
    <property type="entry name" value="PdxA"/>
    <property type="match status" value="1"/>
</dbReference>
<dbReference type="Gene3D" id="3.40.718.10">
    <property type="entry name" value="Isopropylmalate Dehydrogenase"/>
    <property type="match status" value="1"/>
</dbReference>
<dbReference type="GO" id="GO:0016491">
    <property type="term" value="F:oxidoreductase activity"/>
    <property type="evidence" value="ECO:0007669"/>
    <property type="project" value="UniProtKB-KW"/>
</dbReference>
<keyword evidence="3" id="KW-0520">NAD</keyword>
<dbReference type="EMBL" id="UINC01004778">
    <property type="protein sequence ID" value="SVA16788.1"/>
    <property type="molecule type" value="Genomic_DNA"/>
</dbReference>
<sequence length="319" mass="35717">MGDPSGIGTEISVRSWKSKKTKSPFFIIHDPRYVEKVIKKMGIKVKIKIIDHPKEALKYYKKYLPVFPIEIDKKTQLGSPNKKNAKSILKSINKAVFFVKNGDASSIVTNPISKEIVNKIQKNFKGHTEYLAKKDKQKNFCMMMINDQIKVVPLTTHLPLNKVSQSISGKLIVRTSQLIHRTLKNDFGISNPKIAITGLNPHSGDKGVIGQEEKKIIIPAIKQCKKRKMNIDGPISADSAFIKKNLKSHDAFLCMYHDQALIAAKVIDFEHTVNYTAGLSYVRTSPDHGTGYDIATKFIANETSLISAINTSILISKNR</sequence>
<organism evidence="4">
    <name type="scientific">marine metagenome</name>
    <dbReference type="NCBI Taxonomy" id="408172"/>
    <lineage>
        <taxon>unclassified sequences</taxon>
        <taxon>metagenomes</taxon>
        <taxon>ecological metagenomes</taxon>
    </lineage>
</organism>
<evidence type="ECO:0000256" key="3">
    <source>
        <dbReference type="ARBA" id="ARBA00023027"/>
    </source>
</evidence>
<keyword evidence="2" id="KW-0560">Oxidoreductase</keyword>
<protein>
    <recommendedName>
        <fullName evidence="5">4-hydroxythreonine-4-phosphate dehydrogenase</fullName>
    </recommendedName>
</protein>